<dbReference type="GO" id="GO:0005085">
    <property type="term" value="F:guanyl-nucleotide exchange factor activity"/>
    <property type="evidence" value="ECO:0007669"/>
    <property type="project" value="UniProtKB-KW"/>
</dbReference>
<keyword evidence="4" id="KW-1185">Reference proteome</keyword>
<reference evidence="3" key="1">
    <citation type="journal article" date="2023" name="Insect Mol. Biol.">
        <title>Genome sequencing provides insights into the evolution of gene families encoding plant cell wall-degrading enzymes in longhorned beetles.</title>
        <authorList>
            <person name="Shin N.R."/>
            <person name="Okamura Y."/>
            <person name="Kirsch R."/>
            <person name="Pauchet Y."/>
        </authorList>
    </citation>
    <scope>NUCLEOTIDE SEQUENCE</scope>
    <source>
        <strain evidence="3">AMC_N1</strain>
    </source>
</reference>
<protein>
    <recommendedName>
        <fullName evidence="2">N-terminal Ras-GEF domain-containing protein</fullName>
    </recommendedName>
</protein>
<dbReference type="EMBL" id="JAPWTK010000171">
    <property type="protein sequence ID" value="KAJ8946997.1"/>
    <property type="molecule type" value="Genomic_DNA"/>
</dbReference>
<proteinExistence type="predicted"/>
<dbReference type="Gene3D" id="1.20.870.10">
    <property type="entry name" value="Son of sevenless (SoS) protein Chain: S domain 1"/>
    <property type="match status" value="1"/>
</dbReference>
<dbReference type="AlphaFoldDB" id="A0AAV8Y772"/>
<dbReference type="InterPro" id="IPR000651">
    <property type="entry name" value="Ras-like_Gua-exchang_fac_N"/>
</dbReference>
<gene>
    <name evidence="3" type="ORF">NQ318_019078</name>
</gene>
<sequence length="86" mass="10392">MLYKIDFTNQDKEFVLACKRRVIQFVYRWVTAIRQPVFEDELAVEFLEELANELESDVIHFNALQEEASLMHHVMSQLRRKTKYNK</sequence>
<dbReference type="Proteomes" id="UP001162162">
    <property type="component" value="Unassembled WGS sequence"/>
</dbReference>
<evidence type="ECO:0000259" key="2">
    <source>
        <dbReference type="PROSITE" id="PS50212"/>
    </source>
</evidence>
<evidence type="ECO:0000313" key="4">
    <source>
        <dbReference type="Proteomes" id="UP001162162"/>
    </source>
</evidence>
<accession>A0AAV8Y772</accession>
<dbReference type="PROSITE" id="PS50212">
    <property type="entry name" value="RASGEF_NTER"/>
    <property type="match status" value="1"/>
</dbReference>
<evidence type="ECO:0000313" key="3">
    <source>
        <dbReference type="EMBL" id="KAJ8946997.1"/>
    </source>
</evidence>
<organism evidence="3 4">
    <name type="scientific">Aromia moschata</name>
    <dbReference type="NCBI Taxonomy" id="1265417"/>
    <lineage>
        <taxon>Eukaryota</taxon>
        <taxon>Metazoa</taxon>
        <taxon>Ecdysozoa</taxon>
        <taxon>Arthropoda</taxon>
        <taxon>Hexapoda</taxon>
        <taxon>Insecta</taxon>
        <taxon>Pterygota</taxon>
        <taxon>Neoptera</taxon>
        <taxon>Endopterygota</taxon>
        <taxon>Coleoptera</taxon>
        <taxon>Polyphaga</taxon>
        <taxon>Cucujiformia</taxon>
        <taxon>Chrysomeloidea</taxon>
        <taxon>Cerambycidae</taxon>
        <taxon>Cerambycinae</taxon>
        <taxon>Callichromatini</taxon>
        <taxon>Aromia</taxon>
    </lineage>
</organism>
<keyword evidence="1" id="KW-0344">Guanine-nucleotide releasing factor</keyword>
<name>A0AAV8Y772_9CUCU</name>
<comment type="caution">
    <text evidence="3">The sequence shown here is derived from an EMBL/GenBank/DDBJ whole genome shotgun (WGS) entry which is preliminary data.</text>
</comment>
<evidence type="ECO:0000256" key="1">
    <source>
        <dbReference type="PROSITE-ProRule" id="PRU00135"/>
    </source>
</evidence>
<feature type="domain" description="N-terminal Ras-GEF" evidence="2">
    <location>
        <begin position="1"/>
        <end position="79"/>
    </location>
</feature>